<comment type="similarity">
    <text evidence="8">Belongs to the iron/ascorbate-dependent oxidoreductase family.</text>
</comment>
<evidence type="ECO:0000313" key="10">
    <source>
        <dbReference type="EMBL" id="KAL3739222.1"/>
    </source>
</evidence>
<evidence type="ECO:0000256" key="4">
    <source>
        <dbReference type="ARBA" id="ARBA00023015"/>
    </source>
</evidence>
<keyword evidence="3 8" id="KW-0408">Iron</keyword>
<dbReference type="GO" id="GO:0016491">
    <property type="term" value="F:oxidoreductase activity"/>
    <property type="evidence" value="ECO:0007669"/>
    <property type="project" value="UniProtKB-KW"/>
</dbReference>
<evidence type="ECO:0000256" key="1">
    <source>
        <dbReference type="ARBA" id="ARBA00004123"/>
    </source>
</evidence>
<dbReference type="PROSITE" id="PS51471">
    <property type="entry name" value="FE2OG_OXY"/>
    <property type="match status" value="1"/>
</dbReference>
<keyword evidence="8" id="KW-0560">Oxidoreductase</keyword>
<evidence type="ECO:0000259" key="9">
    <source>
        <dbReference type="PROSITE" id="PS51471"/>
    </source>
</evidence>
<dbReference type="SUPFAM" id="SSF51197">
    <property type="entry name" value="Clavaminate synthase-like"/>
    <property type="match status" value="1"/>
</dbReference>
<evidence type="ECO:0000256" key="5">
    <source>
        <dbReference type="ARBA" id="ARBA00023125"/>
    </source>
</evidence>
<dbReference type="GO" id="GO:0005634">
    <property type="term" value="C:nucleus"/>
    <property type="evidence" value="ECO:0007669"/>
    <property type="project" value="UniProtKB-SubCell"/>
</dbReference>
<dbReference type="InterPro" id="IPR026992">
    <property type="entry name" value="DIOX_N"/>
</dbReference>
<evidence type="ECO:0000256" key="2">
    <source>
        <dbReference type="ARBA" id="ARBA00022723"/>
    </source>
</evidence>
<evidence type="ECO:0000256" key="7">
    <source>
        <dbReference type="ARBA" id="ARBA00023242"/>
    </source>
</evidence>
<comment type="subcellular location">
    <subcellularLocation>
        <location evidence="1">Nucleus</location>
    </subcellularLocation>
</comment>
<dbReference type="InterPro" id="IPR015300">
    <property type="entry name" value="DNA-bd_pseudobarrel_sf"/>
</dbReference>
<dbReference type="Pfam" id="PF03171">
    <property type="entry name" value="2OG-FeII_Oxy"/>
    <property type="match status" value="1"/>
</dbReference>
<sequence>MKRDNMVRTSPARSWIRCDRFHIPYLNWCSFHSPLSPPINALSTTSHPTFSSHAVALIGSISDPPLVTNFTQLLQSKIPTCQPCAEAICWAAKEYGFFLVVNHGISSELLKKMTREQTKLFDNSSRTSPAQFSWPEAFHFLFMKIYDPSFYGQFTSLRGVMMDFAPAMSWLARMLAGVLAENLKHRDHSKFNKICHESTCFLQLNHYPVCPLSPETFRPVPHADVDFLTILYPDQVRGIRFRKDSRWVVVKPIRAALIASIGDLLQAWSNDVYRSVEQKVETNSEVERYSVAFSLCPSCDSQIGSCRKPSVYRKFTYDEYRKQVQEDIERTGHKVGVPRFRLMGMKISSDLSTELTLQWDPWKIKKKLSESDLNYSSRLLLLWDCVKTHVFQWMGKEMVDQFEREEGMEVIRRDADTGGEHWLVFHRWKSAGSYVLNYGWTKQFTGMLWDMVSRKFHFSVLRKVAQAAA</sequence>
<evidence type="ECO:0000256" key="8">
    <source>
        <dbReference type="RuleBase" id="RU003682"/>
    </source>
</evidence>
<keyword evidence="11" id="KW-1185">Reference proteome</keyword>
<protein>
    <recommendedName>
        <fullName evidence="9">Fe2OG dioxygenase domain-containing protein</fullName>
    </recommendedName>
</protein>
<dbReference type="Gene3D" id="2.60.120.330">
    <property type="entry name" value="B-lactam Antibiotic, Isopenicillin N Synthase, Chain"/>
    <property type="match status" value="1"/>
</dbReference>
<dbReference type="GO" id="GO:0046872">
    <property type="term" value="F:metal ion binding"/>
    <property type="evidence" value="ECO:0007669"/>
    <property type="project" value="UniProtKB-KW"/>
</dbReference>
<proteinExistence type="inferred from homology"/>
<organism evidence="10 11">
    <name type="scientific">Eucalyptus globulus</name>
    <name type="common">Tasmanian blue gum</name>
    <dbReference type="NCBI Taxonomy" id="34317"/>
    <lineage>
        <taxon>Eukaryota</taxon>
        <taxon>Viridiplantae</taxon>
        <taxon>Streptophyta</taxon>
        <taxon>Embryophyta</taxon>
        <taxon>Tracheophyta</taxon>
        <taxon>Spermatophyta</taxon>
        <taxon>Magnoliopsida</taxon>
        <taxon>eudicotyledons</taxon>
        <taxon>Gunneridae</taxon>
        <taxon>Pentapetalae</taxon>
        <taxon>rosids</taxon>
        <taxon>malvids</taxon>
        <taxon>Myrtales</taxon>
        <taxon>Myrtaceae</taxon>
        <taxon>Myrtoideae</taxon>
        <taxon>Eucalypteae</taxon>
        <taxon>Eucalyptus</taxon>
    </lineage>
</organism>
<feature type="domain" description="Fe2OG dioxygenase" evidence="9">
    <location>
        <begin position="196"/>
        <end position="297"/>
    </location>
</feature>
<dbReference type="InterPro" id="IPR027443">
    <property type="entry name" value="IPNS-like_sf"/>
</dbReference>
<dbReference type="EMBL" id="JBJKBG010000005">
    <property type="protein sequence ID" value="KAL3739222.1"/>
    <property type="molecule type" value="Genomic_DNA"/>
</dbReference>
<evidence type="ECO:0000313" key="11">
    <source>
        <dbReference type="Proteomes" id="UP001634007"/>
    </source>
</evidence>
<dbReference type="InterPro" id="IPR044861">
    <property type="entry name" value="IPNS-like_FE2OG_OXY"/>
</dbReference>
<comment type="caution">
    <text evidence="10">The sequence shown here is derived from an EMBL/GenBank/DDBJ whole genome shotgun (WGS) entry which is preliminary data.</text>
</comment>
<keyword evidence="2 8" id="KW-0479">Metal-binding</keyword>
<dbReference type="PANTHER" id="PTHR47990">
    <property type="entry name" value="2-OXOGLUTARATE (2OG) AND FE(II)-DEPENDENT OXYGENASE SUPERFAMILY PROTEIN-RELATED"/>
    <property type="match status" value="1"/>
</dbReference>
<keyword evidence="7" id="KW-0539">Nucleus</keyword>
<dbReference type="InterPro" id="IPR005123">
    <property type="entry name" value="Oxoglu/Fe-dep_dioxygenase_dom"/>
</dbReference>
<dbReference type="Gene3D" id="2.40.330.10">
    <property type="entry name" value="DNA-binding pseudobarrel domain"/>
    <property type="match status" value="1"/>
</dbReference>
<dbReference type="AlphaFoldDB" id="A0ABD3KNU1"/>
<evidence type="ECO:0000256" key="3">
    <source>
        <dbReference type="ARBA" id="ARBA00023004"/>
    </source>
</evidence>
<accession>A0ABD3KNU1</accession>
<dbReference type="Pfam" id="PF14226">
    <property type="entry name" value="DIOX_N"/>
    <property type="match status" value="1"/>
</dbReference>
<keyword evidence="4" id="KW-0805">Transcription regulation</keyword>
<dbReference type="Proteomes" id="UP001634007">
    <property type="component" value="Unassembled WGS sequence"/>
</dbReference>
<gene>
    <name evidence="10" type="ORF">ACJRO7_020601</name>
</gene>
<keyword evidence="6" id="KW-0804">Transcription</keyword>
<reference evidence="10 11" key="1">
    <citation type="submission" date="2024-11" db="EMBL/GenBank/DDBJ databases">
        <title>Chromosome-level genome assembly of Eucalyptus globulus Labill. provides insights into its genome evolution.</title>
        <authorList>
            <person name="Li X."/>
        </authorList>
    </citation>
    <scope>NUCLEOTIDE SEQUENCE [LARGE SCALE GENOMIC DNA]</scope>
    <source>
        <strain evidence="10">CL2024</strain>
        <tissue evidence="10">Fresh tender leaves</tissue>
    </source>
</reference>
<evidence type="ECO:0000256" key="6">
    <source>
        <dbReference type="ARBA" id="ARBA00023163"/>
    </source>
</evidence>
<name>A0ABD3KNU1_EUCGL</name>
<dbReference type="InterPro" id="IPR050231">
    <property type="entry name" value="Iron_ascorbate_oxido_reductase"/>
</dbReference>
<keyword evidence="5" id="KW-0238">DNA-binding</keyword>
<dbReference type="GO" id="GO:0003677">
    <property type="term" value="F:DNA binding"/>
    <property type="evidence" value="ECO:0007669"/>
    <property type="project" value="UniProtKB-KW"/>
</dbReference>
<dbReference type="SUPFAM" id="SSF101936">
    <property type="entry name" value="DNA-binding pseudobarrel domain"/>
    <property type="match status" value="1"/>
</dbReference>